<organism evidence="2">
    <name type="scientific">Siphoviridae sp. ctBLh2</name>
    <dbReference type="NCBI Taxonomy" id="2827803"/>
    <lineage>
        <taxon>Viruses</taxon>
        <taxon>Duplodnaviria</taxon>
        <taxon>Heunggongvirae</taxon>
        <taxon>Uroviricota</taxon>
        <taxon>Caudoviricetes</taxon>
    </lineage>
</organism>
<sequence>MCCIRAVAPIRRTPSPTRDARSGNRQCAPTPQPPGSRLSPDSAANGRAPDPEKDQACPILGPESPPAFGVGISILPIELS</sequence>
<reference evidence="2" key="1">
    <citation type="journal article" date="2021" name="Proc. Natl. Acad. Sci. U.S.A.">
        <title>A Catalog of Tens of Thousands of Viruses from Human Metagenomes Reveals Hidden Associations with Chronic Diseases.</title>
        <authorList>
            <person name="Tisza M.J."/>
            <person name="Buck C.B."/>
        </authorList>
    </citation>
    <scope>NUCLEOTIDE SEQUENCE</scope>
    <source>
        <strain evidence="2">CtBLh2</strain>
    </source>
</reference>
<feature type="region of interest" description="Disordered" evidence="1">
    <location>
        <begin position="8"/>
        <end position="64"/>
    </location>
</feature>
<evidence type="ECO:0000313" key="2">
    <source>
        <dbReference type="EMBL" id="DAF45628.1"/>
    </source>
</evidence>
<evidence type="ECO:0000256" key="1">
    <source>
        <dbReference type="SAM" id="MobiDB-lite"/>
    </source>
</evidence>
<accession>A0A8S5S3P2</accession>
<proteinExistence type="predicted"/>
<protein>
    <submittedName>
        <fullName evidence="2">Uncharacterized protein</fullName>
    </submittedName>
</protein>
<dbReference type="EMBL" id="BK032514">
    <property type="protein sequence ID" value="DAF45628.1"/>
    <property type="molecule type" value="Genomic_DNA"/>
</dbReference>
<name>A0A8S5S3P2_9CAUD</name>